<dbReference type="RefSeq" id="WP_182920685.1">
    <property type="nucleotide sequence ID" value="NZ_WNXD01000001.1"/>
</dbReference>
<dbReference type="Proteomes" id="UP000601055">
    <property type="component" value="Unassembled WGS sequence"/>
</dbReference>
<name>A0A923IVF0_9SPHI</name>
<sequence length="889" mass="102625">MAPLKTGNASTSTVRWNIVYHELALALAKIRTDYGKKAGSHLHSVLVRDAKFLSSNQWFAKYSSIKVQLIDPLVLFASLNASMSKRENRLLRVNTLCRILLDKTFRDIDFSGCPTPISINLMSIRSKQNQETIWWIFEHSLKLGPSFLEEAVFERLQYIRGIDIVSFTIFLFWIDSNNFLPLDKNTVGFLIQTGRIEVAPKGYAEYIKLLVDHDQPYLETATIAYQLVNSPSETPGDHSDINDEKLPSSNIGNFRVIGIKPLQGLNKNLKKVLEFDKSYCFYNAFNIEDFENITYDPTLEAHIYSLKNLPINISAIVGKNGQGKSTITELIYIAINLLSKTHSNLQTDLEHIPEFDFELYYIADFLYCIKYIESEVFIYRYESEDNLFAKPKKIETNKFDLSQFFFTIAINYSFYGLNSRHIGTWIKPLFKKNDGYQLPLTINPYREEGNINVNIEEGLTKQRLMTNLLLPEPENTQEMNLRKLTQKASADNLTLALDKGKFSNLYRIAIKDTSGTKAIGFDVTSKYFMRVLTKVCTKFGLDSSLIPKDITQRNTVTDYAFWYILKKLISIARTYPTWTYFDTKTNKFSGYIEFINRLFDDYSHITYKLRQAINFIKFDHIRKHLTQAPDFEAAKVPIDKLSFDIESILSNSDEQKLETIHLIPPTFLQVSINLDDGSKLDHLSSGEKQRIYAISSVVYHLYNLNSVSVKEEFVNYRYINIIFDEIELYFHPEMQQDFINHLLSYISRINLDRIAALNILIITHSPFILSDIPNPNILFLGKADTDIKTFGSNIHDLLANSFFMEGFMGNHVKKIIVELANYLSPDSVEKSEDWSKERSLKVINLIGEPLIKQRLLDMHGAKFKEEIGKEQLIEELELKLKFLRGETDK</sequence>
<gene>
    <name evidence="2" type="ORF">GM921_00665</name>
</gene>
<reference evidence="2" key="1">
    <citation type="submission" date="2019-11" db="EMBL/GenBank/DDBJ databases">
        <title>Description of Pedobacter sp. LMG 31464T.</title>
        <authorList>
            <person name="Carlier A."/>
            <person name="Qi S."/>
            <person name="Vandamme P."/>
        </authorList>
    </citation>
    <scope>NUCLEOTIDE SEQUENCE</scope>
    <source>
        <strain evidence="2">LMG 31464</strain>
    </source>
</reference>
<evidence type="ECO:0000313" key="2">
    <source>
        <dbReference type="EMBL" id="MBB2143982.1"/>
    </source>
</evidence>
<dbReference type="SUPFAM" id="SSF52540">
    <property type="entry name" value="P-loop containing nucleoside triphosphate hydrolases"/>
    <property type="match status" value="1"/>
</dbReference>
<dbReference type="InterPro" id="IPR027417">
    <property type="entry name" value="P-loop_NTPase"/>
</dbReference>
<dbReference type="Pfam" id="PF13175">
    <property type="entry name" value="AAA_15"/>
    <property type="match status" value="1"/>
</dbReference>
<keyword evidence="3" id="KW-1185">Reference proteome</keyword>
<dbReference type="AlphaFoldDB" id="A0A923IVF0"/>
<comment type="caution">
    <text evidence="2">The sequence shown here is derived from an EMBL/GenBank/DDBJ whole genome shotgun (WGS) entry which is preliminary data.</text>
</comment>
<evidence type="ECO:0000313" key="3">
    <source>
        <dbReference type="Proteomes" id="UP000601055"/>
    </source>
</evidence>
<dbReference type="InterPro" id="IPR041685">
    <property type="entry name" value="AAA_GajA/Old/RecF-like"/>
</dbReference>
<proteinExistence type="predicted"/>
<feature type="domain" description="Endonuclease GajA/Old nuclease/RecF-like AAA" evidence="1">
    <location>
        <begin position="312"/>
        <end position="768"/>
    </location>
</feature>
<accession>A0A923IVF0</accession>
<dbReference type="EMBL" id="WNXD01000001">
    <property type="protein sequence ID" value="MBB2143982.1"/>
    <property type="molecule type" value="Genomic_DNA"/>
</dbReference>
<dbReference type="Gene3D" id="3.40.50.300">
    <property type="entry name" value="P-loop containing nucleotide triphosphate hydrolases"/>
    <property type="match status" value="1"/>
</dbReference>
<evidence type="ECO:0000259" key="1">
    <source>
        <dbReference type="Pfam" id="PF13175"/>
    </source>
</evidence>
<protein>
    <submittedName>
        <fullName evidence="2">AAA family ATPase</fullName>
    </submittedName>
</protein>
<organism evidence="2 3">
    <name type="scientific">Pedobacter planticolens</name>
    <dbReference type="NCBI Taxonomy" id="2679964"/>
    <lineage>
        <taxon>Bacteria</taxon>
        <taxon>Pseudomonadati</taxon>
        <taxon>Bacteroidota</taxon>
        <taxon>Sphingobacteriia</taxon>
        <taxon>Sphingobacteriales</taxon>
        <taxon>Sphingobacteriaceae</taxon>
        <taxon>Pedobacter</taxon>
    </lineage>
</organism>